<proteinExistence type="predicted"/>
<keyword evidence="2" id="KW-1185">Reference proteome</keyword>
<reference evidence="1 2" key="1">
    <citation type="journal article" date="2015" name="Genome Biol.">
        <title>Comparative genomics of Steinernema reveals deeply conserved gene regulatory networks.</title>
        <authorList>
            <person name="Dillman A.R."/>
            <person name="Macchietto M."/>
            <person name="Porter C.F."/>
            <person name="Rogers A."/>
            <person name="Williams B."/>
            <person name="Antoshechkin I."/>
            <person name="Lee M.M."/>
            <person name="Goodwin Z."/>
            <person name="Lu X."/>
            <person name="Lewis E.E."/>
            <person name="Goodrich-Blair H."/>
            <person name="Stock S.P."/>
            <person name="Adams B.J."/>
            <person name="Sternberg P.W."/>
            <person name="Mortazavi A."/>
        </authorList>
    </citation>
    <scope>NUCLEOTIDE SEQUENCE [LARGE SCALE GENOMIC DNA]</scope>
    <source>
        <strain evidence="1 2">ALL</strain>
    </source>
</reference>
<sequence>MRFCTAFVVANSHPQNSKNRRIDAKQIRYTTNKFRKLIKRLLNTICNASGLRFKNSKTLFVLFSEAKRRFEV</sequence>
<dbReference type="Proteomes" id="UP000298663">
    <property type="component" value="Unassembled WGS sequence"/>
</dbReference>
<reference evidence="1 2" key="2">
    <citation type="journal article" date="2019" name="G3 (Bethesda)">
        <title>Hybrid Assembly of the Genome of the Entomopathogenic Nematode Steinernema carpocapsae Identifies the X-Chromosome.</title>
        <authorList>
            <person name="Serra L."/>
            <person name="Macchietto M."/>
            <person name="Macias-Munoz A."/>
            <person name="McGill C.J."/>
            <person name="Rodriguez I.M."/>
            <person name="Rodriguez B."/>
            <person name="Murad R."/>
            <person name="Mortazavi A."/>
        </authorList>
    </citation>
    <scope>NUCLEOTIDE SEQUENCE [LARGE SCALE GENOMIC DNA]</scope>
    <source>
        <strain evidence="1 2">ALL</strain>
    </source>
</reference>
<comment type="caution">
    <text evidence="1">The sequence shown here is derived from an EMBL/GenBank/DDBJ whole genome shotgun (WGS) entry which is preliminary data.</text>
</comment>
<evidence type="ECO:0000313" key="2">
    <source>
        <dbReference type="Proteomes" id="UP000298663"/>
    </source>
</evidence>
<evidence type="ECO:0000313" key="1">
    <source>
        <dbReference type="EMBL" id="TKR64688.1"/>
    </source>
</evidence>
<gene>
    <name evidence="1" type="ORF">L596_025178</name>
</gene>
<dbReference type="EMBL" id="AZBU02000009">
    <property type="protein sequence ID" value="TKR64688.1"/>
    <property type="molecule type" value="Genomic_DNA"/>
</dbReference>
<dbReference type="AlphaFoldDB" id="A0A4U5M720"/>
<protein>
    <submittedName>
        <fullName evidence="1">Uncharacterized protein</fullName>
    </submittedName>
</protein>
<name>A0A4U5M720_STECR</name>
<accession>A0A4U5M720</accession>
<organism evidence="1 2">
    <name type="scientific">Steinernema carpocapsae</name>
    <name type="common">Entomopathogenic nematode</name>
    <dbReference type="NCBI Taxonomy" id="34508"/>
    <lineage>
        <taxon>Eukaryota</taxon>
        <taxon>Metazoa</taxon>
        <taxon>Ecdysozoa</taxon>
        <taxon>Nematoda</taxon>
        <taxon>Chromadorea</taxon>
        <taxon>Rhabditida</taxon>
        <taxon>Tylenchina</taxon>
        <taxon>Panagrolaimomorpha</taxon>
        <taxon>Strongyloidoidea</taxon>
        <taxon>Steinernematidae</taxon>
        <taxon>Steinernema</taxon>
    </lineage>
</organism>